<dbReference type="EMBL" id="JANIEX010001662">
    <property type="protein sequence ID" value="KAJ3555632.1"/>
    <property type="molecule type" value="Genomic_DNA"/>
</dbReference>
<evidence type="ECO:0000313" key="2">
    <source>
        <dbReference type="EMBL" id="KAJ3555632.1"/>
    </source>
</evidence>
<reference evidence="2" key="1">
    <citation type="submission" date="2022-07" db="EMBL/GenBank/DDBJ databases">
        <title>Genome Sequence of Leucocoprinus birnbaumii.</title>
        <authorList>
            <person name="Buettner E."/>
        </authorList>
    </citation>
    <scope>NUCLEOTIDE SEQUENCE</scope>
    <source>
        <strain evidence="2">VT141</strain>
    </source>
</reference>
<name>A0AAD5YQ87_9AGAR</name>
<protein>
    <submittedName>
        <fullName evidence="2">Uncharacterized protein</fullName>
    </submittedName>
</protein>
<evidence type="ECO:0000313" key="3">
    <source>
        <dbReference type="Proteomes" id="UP001213000"/>
    </source>
</evidence>
<accession>A0AAD5YQ87</accession>
<keyword evidence="3" id="KW-1185">Reference proteome</keyword>
<dbReference type="AlphaFoldDB" id="A0AAD5YQ87"/>
<gene>
    <name evidence="2" type="ORF">NP233_g12162</name>
</gene>
<feature type="region of interest" description="Disordered" evidence="1">
    <location>
        <begin position="12"/>
        <end position="47"/>
    </location>
</feature>
<dbReference type="Proteomes" id="UP001213000">
    <property type="component" value="Unassembled WGS sequence"/>
</dbReference>
<evidence type="ECO:0000256" key="1">
    <source>
        <dbReference type="SAM" id="MobiDB-lite"/>
    </source>
</evidence>
<sequence>MILPLLFHAMSLSGNQQSPQTSPTGTDSQPEETFSPPNCGAGPKINATIGNNNKAVGGSVRVIVRDESNTIYGNNGSINLYSRIRGRRRR</sequence>
<organism evidence="2 3">
    <name type="scientific">Leucocoprinus birnbaumii</name>
    <dbReference type="NCBI Taxonomy" id="56174"/>
    <lineage>
        <taxon>Eukaryota</taxon>
        <taxon>Fungi</taxon>
        <taxon>Dikarya</taxon>
        <taxon>Basidiomycota</taxon>
        <taxon>Agaricomycotina</taxon>
        <taxon>Agaricomycetes</taxon>
        <taxon>Agaricomycetidae</taxon>
        <taxon>Agaricales</taxon>
        <taxon>Agaricineae</taxon>
        <taxon>Agaricaceae</taxon>
        <taxon>Leucocoprinus</taxon>
    </lineage>
</organism>
<feature type="compositionally biased region" description="Polar residues" evidence="1">
    <location>
        <begin position="12"/>
        <end position="36"/>
    </location>
</feature>
<proteinExistence type="predicted"/>
<comment type="caution">
    <text evidence="2">The sequence shown here is derived from an EMBL/GenBank/DDBJ whole genome shotgun (WGS) entry which is preliminary data.</text>
</comment>